<evidence type="ECO:0000313" key="7">
    <source>
        <dbReference type="EMBL" id="KAH9493261.1"/>
    </source>
</evidence>
<dbReference type="PROSITE" id="PS51029">
    <property type="entry name" value="MADF"/>
    <property type="match status" value="1"/>
</dbReference>
<feature type="region of interest" description="Disordered" evidence="5">
    <location>
        <begin position="276"/>
        <end position="306"/>
    </location>
</feature>
<dbReference type="GO" id="GO:0005737">
    <property type="term" value="C:cytoplasm"/>
    <property type="evidence" value="ECO:0007669"/>
    <property type="project" value="TreeGrafter"/>
</dbReference>
<keyword evidence="3" id="KW-0597">Phosphoprotein</keyword>
<feature type="domain" description="MADF" evidence="6">
    <location>
        <begin position="7"/>
        <end position="106"/>
    </location>
</feature>
<dbReference type="EMBL" id="ASGP02000008">
    <property type="protein sequence ID" value="KAH9493261.1"/>
    <property type="molecule type" value="Genomic_DNA"/>
</dbReference>
<feature type="compositionally biased region" description="Low complexity" evidence="5">
    <location>
        <begin position="369"/>
        <end position="382"/>
    </location>
</feature>
<evidence type="ECO:0000256" key="3">
    <source>
        <dbReference type="ARBA" id="ARBA00022553"/>
    </source>
</evidence>
<evidence type="ECO:0000313" key="8">
    <source>
        <dbReference type="Proteomes" id="UP000790347"/>
    </source>
</evidence>
<sequence>MSIDKQLLISAVRKRRPLWDFKNKNFTKNERDKEWQEVCREVCGTIYCDDIKEIKKVWTSLLTIYRRHHKSIMRKRNGSIVDPNMEMNHVKWIYYMPLSFLAYNYETNDQDGSIENENVTPTTSNQESPSTLPLSFTFSDSEQMVASTLTNTTATISNIDCPYGEITTFHNYHSSPIHQQQIKRAEKRKNIIVNNELISEKQQKISAKCERMRKFIESHDELWEQFSAEELAEMQIFICQKALEIRTINLKFYFEHNYATTLLEIAALKRYTNTFQPQNNGQQQGLNPNGQNGQSSSSSSSSKSSKKQLEIKYGKLMDVISEIGRDVRPLYTGSKTASDRLRRQINQARHLVRECLMEVDRRSNHHQNRSTSDSIRNSNNNNNNNIIIIIN</sequence>
<protein>
    <submittedName>
        <fullName evidence="7">Cyclin-dependent kinase 2-associated protein 1</fullName>
    </submittedName>
</protein>
<dbReference type="Pfam" id="PF09806">
    <property type="entry name" value="CDK2AP"/>
    <property type="match status" value="1"/>
</dbReference>
<evidence type="ECO:0000256" key="4">
    <source>
        <dbReference type="ARBA" id="ARBA00023242"/>
    </source>
</evidence>
<comment type="caution">
    <text evidence="7">The sequence shown here is derived from an EMBL/GenBank/DDBJ whole genome shotgun (WGS) entry which is preliminary data.</text>
</comment>
<reference evidence="7" key="1">
    <citation type="submission" date="2013-05" db="EMBL/GenBank/DDBJ databases">
        <authorList>
            <person name="Yim A.K.Y."/>
            <person name="Chan T.F."/>
            <person name="Ji K.M."/>
            <person name="Liu X.Y."/>
            <person name="Zhou J.W."/>
            <person name="Li R.Q."/>
            <person name="Yang K.Y."/>
            <person name="Li J."/>
            <person name="Li M."/>
            <person name="Law P.T.W."/>
            <person name="Wu Y.L."/>
            <person name="Cai Z.L."/>
            <person name="Qin H."/>
            <person name="Bao Y."/>
            <person name="Leung R.K.K."/>
            <person name="Ng P.K.S."/>
            <person name="Zou J."/>
            <person name="Zhong X.J."/>
            <person name="Ran P.X."/>
            <person name="Zhong N.S."/>
            <person name="Liu Z.G."/>
            <person name="Tsui S.K.W."/>
        </authorList>
    </citation>
    <scope>NUCLEOTIDE SEQUENCE</scope>
    <source>
        <strain evidence="7">Derf</strain>
        <tissue evidence="7">Whole organism</tissue>
    </source>
</reference>
<dbReference type="GO" id="GO:0005634">
    <property type="term" value="C:nucleus"/>
    <property type="evidence" value="ECO:0007669"/>
    <property type="project" value="UniProtKB-SubCell"/>
</dbReference>
<name>A0A922HNA1_DERFA</name>
<evidence type="ECO:0000256" key="1">
    <source>
        <dbReference type="ARBA" id="ARBA00004123"/>
    </source>
</evidence>
<dbReference type="InterPro" id="IPR006578">
    <property type="entry name" value="MADF-dom"/>
</dbReference>
<keyword evidence="7" id="KW-0808">Transferase</keyword>
<dbReference type="GO" id="GO:0016301">
    <property type="term" value="F:kinase activity"/>
    <property type="evidence" value="ECO:0007669"/>
    <property type="project" value="UniProtKB-KW"/>
</dbReference>
<keyword evidence="4" id="KW-0539">Nucleus</keyword>
<dbReference type="Gene3D" id="6.10.140.1300">
    <property type="match status" value="1"/>
</dbReference>
<dbReference type="Proteomes" id="UP000790347">
    <property type="component" value="Unassembled WGS sequence"/>
</dbReference>
<dbReference type="PANTHER" id="PTHR22607:SF3">
    <property type="entry name" value="CDK2-ASSOCIATED PROTEIN 1, ISOFORM B"/>
    <property type="match status" value="1"/>
</dbReference>
<evidence type="ECO:0000259" key="6">
    <source>
        <dbReference type="PROSITE" id="PS51029"/>
    </source>
</evidence>
<evidence type="ECO:0000256" key="5">
    <source>
        <dbReference type="SAM" id="MobiDB-lite"/>
    </source>
</evidence>
<proteinExistence type="inferred from homology"/>
<feature type="region of interest" description="Disordered" evidence="5">
    <location>
        <begin position="112"/>
        <end position="131"/>
    </location>
</feature>
<keyword evidence="8" id="KW-1185">Reference proteome</keyword>
<feature type="compositionally biased region" description="Polar residues" evidence="5">
    <location>
        <begin position="115"/>
        <end position="131"/>
    </location>
</feature>
<reference evidence="7" key="2">
    <citation type="journal article" date="2022" name="Res Sq">
        <title>Comparative Genomics Reveals Insights into the Divergent Evolution of Astigmatic Mites and Household Pest Adaptations.</title>
        <authorList>
            <person name="Xiong Q."/>
            <person name="Wan A.T.-Y."/>
            <person name="Liu X.-Y."/>
            <person name="Fung C.S.-H."/>
            <person name="Xiao X."/>
            <person name="Malainual N."/>
            <person name="Hou J."/>
            <person name="Wang L."/>
            <person name="Wang M."/>
            <person name="Yang K."/>
            <person name="Cui Y."/>
            <person name="Leung E."/>
            <person name="Nong W."/>
            <person name="Shin S.-K."/>
            <person name="Au S."/>
            <person name="Jeong K.Y."/>
            <person name="Chew F.T."/>
            <person name="Hui J."/>
            <person name="Leung T.F."/>
            <person name="Tungtrongchitr A."/>
            <person name="Zhong N."/>
            <person name="Liu Z."/>
            <person name="Tsui S."/>
        </authorList>
    </citation>
    <scope>NUCLEOTIDE SEQUENCE</scope>
    <source>
        <strain evidence="7">Derf</strain>
        <tissue evidence="7">Whole organism</tissue>
    </source>
</reference>
<comment type="similarity">
    <text evidence="2">Belongs to the CDK2AP family.</text>
</comment>
<feature type="compositionally biased region" description="Low complexity" evidence="5">
    <location>
        <begin position="276"/>
        <end position="303"/>
    </location>
</feature>
<comment type="subcellular location">
    <subcellularLocation>
        <location evidence="1">Nucleus</location>
    </subcellularLocation>
</comment>
<dbReference type="SMART" id="SM00595">
    <property type="entry name" value="MADF"/>
    <property type="match status" value="1"/>
</dbReference>
<dbReference type="PANTHER" id="PTHR22607">
    <property type="entry name" value="DELETED IN ORAL CANCER 1/CDK2-ASSOCIATED PROTEIN 1"/>
    <property type="match status" value="1"/>
</dbReference>
<dbReference type="Pfam" id="PF10545">
    <property type="entry name" value="MADF_DNA_bdg"/>
    <property type="match status" value="1"/>
</dbReference>
<evidence type="ECO:0000256" key="2">
    <source>
        <dbReference type="ARBA" id="ARBA00008485"/>
    </source>
</evidence>
<keyword evidence="7" id="KW-0418">Kinase</keyword>
<gene>
    <name evidence="7" type="primary">CDK2AP1</name>
    <name evidence="7" type="ORF">DERF_014025</name>
</gene>
<feature type="region of interest" description="Disordered" evidence="5">
    <location>
        <begin position="362"/>
        <end position="382"/>
    </location>
</feature>
<accession>A0A922HNA1</accession>
<organism evidence="7 8">
    <name type="scientific">Dermatophagoides farinae</name>
    <name type="common">American house dust mite</name>
    <dbReference type="NCBI Taxonomy" id="6954"/>
    <lineage>
        <taxon>Eukaryota</taxon>
        <taxon>Metazoa</taxon>
        <taxon>Ecdysozoa</taxon>
        <taxon>Arthropoda</taxon>
        <taxon>Chelicerata</taxon>
        <taxon>Arachnida</taxon>
        <taxon>Acari</taxon>
        <taxon>Acariformes</taxon>
        <taxon>Sarcoptiformes</taxon>
        <taxon>Astigmata</taxon>
        <taxon>Psoroptidia</taxon>
        <taxon>Analgoidea</taxon>
        <taxon>Pyroglyphidae</taxon>
        <taxon>Dermatophagoidinae</taxon>
        <taxon>Dermatophagoides</taxon>
    </lineage>
</organism>
<dbReference type="InterPro" id="IPR017266">
    <property type="entry name" value="DOC_1/2"/>
</dbReference>
<dbReference type="AlphaFoldDB" id="A0A922HNA1"/>